<name>A0A5J4TBI0_9EUKA</name>
<evidence type="ECO:0000313" key="1">
    <source>
        <dbReference type="EMBL" id="KAA6355213.1"/>
    </source>
</evidence>
<protein>
    <submittedName>
        <fullName evidence="1">Uncharacterized protein</fullName>
    </submittedName>
</protein>
<dbReference type="Proteomes" id="UP000324800">
    <property type="component" value="Unassembled WGS sequence"/>
</dbReference>
<feature type="non-terminal residue" evidence="1">
    <location>
        <position position="1"/>
    </location>
</feature>
<accession>A0A5J4TBI0</accession>
<reference evidence="1 2" key="1">
    <citation type="submission" date="2019-03" db="EMBL/GenBank/DDBJ databases">
        <title>Single cell metagenomics reveals metabolic interactions within the superorganism composed of flagellate Streblomastix strix and complex community of Bacteroidetes bacteria on its surface.</title>
        <authorList>
            <person name="Treitli S.C."/>
            <person name="Kolisko M."/>
            <person name="Husnik F."/>
            <person name="Keeling P."/>
            <person name="Hampl V."/>
        </authorList>
    </citation>
    <scope>NUCLEOTIDE SEQUENCE [LARGE SCALE GENOMIC DNA]</scope>
    <source>
        <strain evidence="1">ST1C</strain>
    </source>
</reference>
<evidence type="ECO:0000313" key="2">
    <source>
        <dbReference type="Proteomes" id="UP000324800"/>
    </source>
</evidence>
<dbReference type="EMBL" id="SNRW01034983">
    <property type="protein sequence ID" value="KAA6355213.1"/>
    <property type="molecule type" value="Genomic_DNA"/>
</dbReference>
<sequence>LFQISMDLQNLYLACCSAAEELAKINLLQVMLSTLDLRANNRTLTLRTRIAINLDATRHSKEQLIVPQT</sequence>
<gene>
    <name evidence="1" type="ORF">EZS28_049260</name>
</gene>
<organism evidence="1 2">
    <name type="scientific">Streblomastix strix</name>
    <dbReference type="NCBI Taxonomy" id="222440"/>
    <lineage>
        <taxon>Eukaryota</taxon>
        <taxon>Metamonada</taxon>
        <taxon>Preaxostyla</taxon>
        <taxon>Oxymonadida</taxon>
        <taxon>Streblomastigidae</taxon>
        <taxon>Streblomastix</taxon>
    </lineage>
</organism>
<comment type="caution">
    <text evidence="1">The sequence shown here is derived from an EMBL/GenBank/DDBJ whole genome shotgun (WGS) entry which is preliminary data.</text>
</comment>
<proteinExistence type="predicted"/>
<dbReference type="AlphaFoldDB" id="A0A5J4TBI0"/>